<gene>
    <name evidence="2" type="ORF">ZYZZX_122</name>
</gene>
<dbReference type="Pfam" id="PF22479">
    <property type="entry name" value="Pam3_gp18"/>
    <property type="match status" value="1"/>
</dbReference>
<proteinExistence type="predicted"/>
<organism evidence="2 3">
    <name type="scientific">Hafnia phage vB_HpaM_Zyzzx</name>
    <dbReference type="NCBI Taxonomy" id="2836109"/>
    <lineage>
        <taxon>Viruses</taxon>
        <taxon>Duplodnaviria</taxon>
        <taxon>Heunggongvirae</taxon>
        <taxon>Uroviricota</taxon>
        <taxon>Caudoviricetes</taxon>
        <taxon>Andersonviridae</taxon>
        <taxon>Andersonviridae incertae sedis</taxon>
        <taxon>Daniellevirus</taxon>
        <taxon>Daniellevirus Zyzzx</taxon>
    </lineage>
</organism>
<sequence>MTLKIPVPDADWSQQTVTLDGAIFLVDMKWKERTQRWYLTLTDTDGNVLLTEKKCVTDMSLTGRFSIPELAGEIFVEKIYGNSEYPTRDNFGNGKEFELVYYTEEEMKWFMEIH</sequence>
<evidence type="ECO:0000313" key="2">
    <source>
        <dbReference type="EMBL" id="QYA57337.1"/>
    </source>
</evidence>
<feature type="domain" description="Cyanophage baseplate Pam3 plug gp18" evidence="1">
    <location>
        <begin position="4"/>
        <end position="103"/>
    </location>
</feature>
<dbReference type="Proteomes" id="UP000827415">
    <property type="component" value="Segment"/>
</dbReference>
<evidence type="ECO:0000259" key="1">
    <source>
        <dbReference type="Pfam" id="PF22479"/>
    </source>
</evidence>
<dbReference type="EMBL" id="MW749004">
    <property type="protein sequence ID" value="QYA57337.1"/>
    <property type="molecule type" value="Genomic_DNA"/>
</dbReference>
<evidence type="ECO:0000313" key="3">
    <source>
        <dbReference type="Proteomes" id="UP000827415"/>
    </source>
</evidence>
<reference evidence="2 3" key="1">
    <citation type="submission" date="2021-03" db="EMBL/GenBank/DDBJ databases">
        <authorList>
            <person name="Thompson D.W."/>
            <person name="Brown H.M.F."/>
            <person name="Thompson S.D."/>
            <person name="Grose J.H."/>
        </authorList>
    </citation>
    <scope>NUCLEOTIDE SEQUENCE [LARGE SCALE GENOMIC DNA]</scope>
</reference>
<keyword evidence="3" id="KW-1185">Reference proteome</keyword>
<name>A0AAE7WA13_9CAUD</name>
<protein>
    <recommendedName>
        <fullName evidence="1">Cyanophage baseplate Pam3 plug gp18 domain-containing protein</fullName>
    </recommendedName>
</protein>
<accession>A0AAE7WA13</accession>
<dbReference type="InterPro" id="IPR054252">
    <property type="entry name" value="Pam3_gp18"/>
</dbReference>